<dbReference type="Proteomes" id="UP000824469">
    <property type="component" value="Unassembled WGS sequence"/>
</dbReference>
<feature type="non-terminal residue" evidence="2">
    <location>
        <position position="77"/>
    </location>
</feature>
<feature type="compositionally biased region" description="Polar residues" evidence="1">
    <location>
        <begin position="31"/>
        <end position="42"/>
    </location>
</feature>
<evidence type="ECO:0000313" key="3">
    <source>
        <dbReference type="Proteomes" id="UP000824469"/>
    </source>
</evidence>
<evidence type="ECO:0000256" key="1">
    <source>
        <dbReference type="SAM" id="MobiDB-lite"/>
    </source>
</evidence>
<protein>
    <submittedName>
        <fullName evidence="2">Uncharacterized protein</fullName>
    </submittedName>
</protein>
<feature type="compositionally biased region" description="Polar residues" evidence="1">
    <location>
        <begin position="1"/>
        <end position="17"/>
    </location>
</feature>
<comment type="caution">
    <text evidence="2">The sequence shown here is derived from an EMBL/GenBank/DDBJ whole genome shotgun (WGS) entry which is preliminary data.</text>
</comment>
<dbReference type="AlphaFoldDB" id="A0AA38FL35"/>
<name>A0AA38FL35_TAXCH</name>
<evidence type="ECO:0000313" key="2">
    <source>
        <dbReference type="EMBL" id="KAH9305715.1"/>
    </source>
</evidence>
<feature type="region of interest" description="Disordered" evidence="1">
    <location>
        <begin position="1"/>
        <end position="42"/>
    </location>
</feature>
<keyword evidence="3" id="KW-1185">Reference proteome</keyword>
<dbReference type="EMBL" id="JAHRHJ020000008">
    <property type="protein sequence ID" value="KAH9305715.1"/>
    <property type="molecule type" value="Genomic_DNA"/>
</dbReference>
<sequence length="77" mass="8555">AQQEFTKRTISMTHSSGSTGGRRAHRKGQVEVTSSQRPSLSEGQVEIRLRPMEGVEILAEQQTCRDEEIGETGQKDI</sequence>
<organism evidence="2 3">
    <name type="scientific">Taxus chinensis</name>
    <name type="common">Chinese yew</name>
    <name type="synonym">Taxus wallichiana var. chinensis</name>
    <dbReference type="NCBI Taxonomy" id="29808"/>
    <lineage>
        <taxon>Eukaryota</taxon>
        <taxon>Viridiplantae</taxon>
        <taxon>Streptophyta</taxon>
        <taxon>Embryophyta</taxon>
        <taxon>Tracheophyta</taxon>
        <taxon>Spermatophyta</taxon>
        <taxon>Pinopsida</taxon>
        <taxon>Pinidae</taxon>
        <taxon>Conifers II</taxon>
        <taxon>Cupressales</taxon>
        <taxon>Taxaceae</taxon>
        <taxon>Taxus</taxon>
    </lineage>
</organism>
<feature type="non-terminal residue" evidence="2">
    <location>
        <position position="1"/>
    </location>
</feature>
<reference evidence="2 3" key="1">
    <citation type="journal article" date="2021" name="Nat. Plants">
        <title>The Taxus genome provides insights into paclitaxel biosynthesis.</title>
        <authorList>
            <person name="Xiong X."/>
            <person name="Gou J."/>
            <person name="Liao Q."/>
            <person name="Li Y."/>
            <person name="Zhou Q."/>
            <person name="Bi G."/>
            <person name="Li C."/>
            <person name="Du R."/>
            <person name="Wang X."/>
            <person name="Sun T."/>
            <person name="Guo L."/>
            <person name="Liang H."/>
            <person name="Lu P."/>
            <person name="Wu Y."/>
            <person name="Zhang Z."/>
            <person name="Ro D.K."/>
            <person name="Shang Y."/>
            <person name="Huang S."/>
            <person name="Yan J."/>
        </authorList>
    </citation>
    <scope>NUCLEOTIDE SEQUENCE [LARGE SCALE GENOMIC DNA]</scope>
    <source>
        <strain evidence="2">Ta-2019</strain>
    </source>
</reference>
<accession>A0AA38FL35</accession>
<gene>
    <name evidence="2" type="ORF">KI387_010119</name>
</gene>
<proteinExistence type="predicted"/>